<keyword evidence="3 6" id="KW-0812">Transmembrane</keyword>
<evidence type="ECO:0000256" key="1">
    <source>
        <dbReference type="ARBA" id="ARBA00004141"/>
    </source>
</evidence>
<feature type="transmembrane region" description="Helical" evidence="6">
    <location>
        <begin position="415"/>
        <end position="438"/>
    </location>
</feature>
<evidence type="ECO:0000256" key="6">
    <source>
        <dbReference type="SAM" id="Phobius"/>
    </source>
</evidence>
<dbReference type="Proteomes" id="UP000028525">
    <property type="component" value="Unassembled WGS sequence"/>
</dbReference>
<dbReference type="PROSITE" id="PS50267">
    <property type="entry name" value="NA_NEUROTRAN_SYMP_3"/>
    <property type="match status" value="1"/>
</dbReference>
<dbReference type="EMBL" id="JPME01000015">
    <property type="protein sequence ID" value="KEZ89698.1"/>
    <property type="molecule type" value="Genomic_DNA"/>
</dbReference>
<name>A0A084JL64_9FIRM</name>
<dbReference type="InterPro" id="IPR037272">
    <property type="entry name" value="SNS_sf"/>
</dbReference>
<dbReference type="PANTHER" id="PTHR42948:SF1">
    <property type="entry name" value="TRANSPORTER"/>
    <property type="match status" value="1"/>
</dbReference>
<dbReference type="InterPro" id="IPR000175">
    <property type="entry name" value="Na/ntran_symport"/>
</dbReference>
<evidence type="ECO:0000313" key="7">
    <source>
        <dbReference type="EMBL" id="KEZ89698.1"/>
    </source>
</evidence>
<evidence type="ECO:0000256" key="2">
    <source>
        <dbReference type="ARBA" id="ARBA00022448"/>
    </source>
</evidence>
<keyword evidence="5 6" id="KW-0472">Membrane</keyword>
<dbReference type="AlphaFoldDB" id="A0A084JL64"/>
<dbReference type="PRINTS" id="PR00176">
    <property type="entry name" value="NANEUSMPORT"/>
</dbReference>
<evidence type="ECO:0000256" key="3">
    <source>
        <dbReference type="ARBA" id="ARBA00022692"/>
    </source>
</evidence>
<dbReference type="Pfam" id="PF00209">
    <property type="entry name" value="SNF"/>
    <property type="match status" value="2"/>
</dbReference>
<feature type="transmembrane region" description="Helical" evidence="6">
    <location>
        <begin position="221"/>
        <end position="243"/>
    </location>
</feature>
<dbReference type="InterPro" id="IPR047218">
    <property type="entry name" value="YocR/YhdH-like"/>
</dbReference>
<evidence type="ECO:0000256" key="4">
    <source>
        <dbReference type="ARBA" id="ARBA00022989"/>
    </source>
</evidence>
<dbReference type="GO" id="GO:0016020">
    <property type="term" value="C:membrane"/>
    <property type="evidence" value="ECO:0007669"/>
    <property type="project" value="UniProtKB-SubCell"/>
</dbReference>
<proteinExistence type="predicted"/>
<dbReference type="STRING" id="29354.IO98_13530"/>
<feature type="transmembrane region" description="Helical" evidence="6">
    <location>
        <begin position="181"/>
        <end position="201"/>
    </location>
</feature>
<accession>A0A084JL64</accession>
<comment type="subcellular location">
    <subcellularLocation>
        <location evidence="1">Membrane</location>
        <topology evidence="1">Multi-pass membrane protein</topology>
    </subcellularLocation>
</comment>
<feature type="transmembrane region" description="Helical" evidence="6">
    <location>
        <begin position="370"/>
        <end position="395"/>
    </location>
</feature>
<evidence type="ECO:0000313" key="8">
    <source>
        <dbReference type="Proteomes" id="UP000028525"/>
    </source>
</evidence>
<dbReference type="NCBIfam" id="NF037979">
    <property type="entry name" value="Na_transp"/>
    <property type="match status" value="1"/>
</dbReference>
<feature type="transmembrane region" description="Helical" evidence="6">
    <location>
        <begin position="255"/>
        <end position="279"/>
    </location>
</feature>
<dbReference type="CDD" id="cd10336">
    <property type="entry name" value="SLC6sbd_Tyt1-Like"/>
    <property type="match status" value="1"/>
</dbReference>
<keyword evidence="2" id="KW-0813">Transport</keyword>
<sequence>MDKQHTAAKNGTFGSRIGFILASVGSAVGMGNIWMFPYRLGQYGGAAFLLVYFGFVFLFGMVGLSGEFAFGRLTGTGPIGSYDYAMKTRGKKGGAFIGAIPLIGSFGIAIGYAIIVGWVLKYLFGSLSGVMMNTEATEYFSSMTGKFGSVPWHFLVVVITVAVLAGGVLKGIEKVNAIMMPSFFILFAIIAIRVFFLPGALAGYEYLLVPRWEYLLKPETWVMAMGQAFFSLSITGSGMVIYGSYLDKKEDIPKAAVTTALLDTVAALLAGFAIIPAVFAFQMDPASGPPLMFITVPKVFSMIPAGRWVAVLFFLSVLFAGVTSLVNMLEVCSEAVQTHLHLSRKKAIFLVGAAVFIPGLFIEYEPYMGFFMDLITIYVVPFGAVLCSIMIYWVLKDGKIMEELNRGRKKPLGAAYLFTAKYVYVFLAALVFALSILYKGIG</sequence>
<organism evidence="7 8">
    <name type="scientific">Lacrimispora celerecrescens</name>
    <dbReference type="NCBI Taxonomy" id="29354"/>
    <lineage>
        <taxon>Bacteria</taxon>
        <taxon>Bacillati</taxon>
        <taxon>Bacillota</taxon>
        <taxon>Clostridia</taxon>
        <taxon>Lachnospirales</taxon>
        <taxon>Lachnospiraceae</taxon>
        <taxon>Lacrimispora</taxon>
    </lineage>
</organism>
<dbReference type="PANTHER" id="PTHR42948">
    <property type="entry name" value="TRANSPORTER"/>
    <property type="match status" value="1"/>
</dbReference>
<dbReference type="OrthoDB" id="9762833at2"/>
<feature type="transmembrane region" description="Helical" evidence="6">
    <location>
        <begin position="299"/>
        <end position="326"/>
    </location>
</feature>
<dbReference type="RefSeq" id="WP_038281774.1">
    <property type="nucleotide sequence ID" value="NZ_JPME01000015.1"/>
</dbReference>
<feature type="transmembrane region" description="Helical" evidence="6">
    <location>
        <begin position="95"/>
        <end position="120"/>
    </location>
</feature>
<feature type="transmembrane region" description="Helical" evidence="6">
    <location>
        <begin position="150"/>
        <end position="169"/>
    </location>
</feature>
<feature type="transmembrane region" description="Helical" evidence="6">
    <location>
        <begin position="347"/>
        <end position="364"/>
    </location>
</feature>
<feature type="transmembrane region" description="Helical" evidence="6">
    <location>
        <begin position="17"/>
        <end position="37"/>
    </location>
</feature>
<reference evidence="7 8" key="1">
    <citation type="submission" date="2014-07" db="EMBL/GenBank/DDBJ databases">
        <title>Draft genome of Clostridium celerecrescens 152B isolated from sediments associated with methane hydrate from Krishna Godavari basin.</title>
        <authorList>
            <person name="Honkalas V.S."/>
            <person name="Dabir A.P."/>
            <person name="Arora P."/>
            <person name="Dhakephalkar P.K."/>
        </authorList>
    </citation>
    <scope>NUCLEOTIDE SEQUENCE [LARGE SCALE GENOMIC DNA]</scope>
    <source>
        <strain evidence="7 8">152B</strain>
    </source>
</reference>
<comment type="caution">
    <text evidence="7">The sequence shown here is derived from an EMBL/GenBank/DDBJ whole genome shotgun (WGS) entry which is preliminary data.</text>
</comment>
<keyword evidence="8" id="KW-1185">Reference proteome</keyword>
<protein>
    <submittedName>
        <fullName evidence="7">Sodium-dependent tryptophan transporter</fullName>
    </submittedName>
</protein>
<keyword evidence="4 6" id="KW-1133">Transmembrane helix</keyword>
<gene>
    <name evidence="7" type="ORF">IO98_13530</name>
</gene>
<evidence type="ECO:0000256" key="5">
    <source>
        <dbReference type="ARBA" id="ARBA00023136"/>
    </source>
</evidence>
<feature type="transmembrane region" description="Helical" evidence="6">
    <location>
        <begin position="43"/>
        <end position="64"/>
    </location>
</feature>
<dbReference type="SUPFAM" id="SSF161070">
    <property type="entry name" value="SNF-like"/>
    <property type="match status" value="1"/>
</dbReference>